<evidence type="ECO:0000313" key="1">
    <source>
        <dbReference type="EMBL" id="PKB92113.1"/>
    </source>
</evidence>
<reference evidence="1 2" key="2">
    <citation type="submission" date="2017-09" db="EMBL/GenBank/DDBJ databases">
        <title>Extensive intraspecific genome diversity in a model arbuscular mycorrhizal fungus.</title>
        <authorList>
            <person name="Chen E.C."/>
            <person name="Morin E."/>
            <person name="Beaudet D."/>
            <person name="Noel J."/>
            <person name="Ndikumana S."/>
            <person name="Charron P."/>
            <person name="St-Onge C."/>
            <person name="Giorgi J."/>
            <person name="Grigoriev I.V."/>
            <person name="Roux C."/>
            <person name="Martin F.M."/>
            <person name="Corradi N."/>
        </authorList>
    </citation>
    <scope>NUCLEOTIDE SEQUENCE [LARGE SCALE GENOMIC DNA]</scope>
    <source>
        <strain evidence="1 2">A5</strain>
    </source>
</reference>
<protein>
    <submittedName>
        <fullName evidence="1">Uncharacterized protein</fullName>
    </submittedName>
</protein>
<comment type="caution">
    <text evidence="1">The sequence shown here is derived from an EMBL/GenBank/DDBJ whole genome shotgun (WGS) entry which is preliminary data.</text>
</comment>
<dbReference type="Proteomes" id="UP000232722">
    <property type="component" value="Unassembled WGS sequence"/>
</dbReference>
<dbReference type="EMBL" id="LLXJ01012289">
    <property type="protein sequence ID" value="PKB92113.1"/>
    <property type="molecule type" value="Genomic_DNA"/>
</dbReference>
<reference evidence="1 2" key="1">
    <citation type="submission" date="2016-04" db="EMBL/GenBank/DDBJ databases">
        <title>Genome analyses suggest a sexual origin of heterokaryosis in a supposedly ancient asexual fungus.</title>
        <authorList>
            <person name="Ropars J."/>
            <person name="Sedzielewska K."/>
            <person name="Noel J."/>
            <person name="Charron P."/>
            <person name="Farinelli L."/>
            <person name="Marton T."/>
            <person name="Kruger M."/>
            <person name="Pelin A."/>
            <person name="Brachmann A."/>
            <person name="Corradi N."/>
        </authorList>
    </citation>
    <scope>NUCLEOTIDE SEQUENCE [LARGE SCALE GENOMIC DNA]</scope>
    <source>
        <strain evidence="1 2">A5</strain>
    </source>
</reference>
<organism evidence="1 2">
    <name type="scientific">Rhizophagus irregularis</name>
    <dbReference type="NCBI Taxonomy" id="588596"/>
    <lineage>
        <taxon>Eukaryota</taxon>
        <taxon>Fungi</taxon>
        <taxon>Fungi incertae sedis</taxon>
        <taxon>Mucoromycota</taxon>
        <taxon>Glomeromycotina</taxon>
        <taxon>Glomeromycetes</taxon>
        <taxon>Glomerales</taxon>
        <taxon>Glomeraceae</taxon>
        <taxon>Rhizophagus</taxon>
    </lineage>
</organism>
<gene>
    <name evidence="1" type="ORF">RhiirA5_445989</name>
</gene>
<proteinExistence type="predicted"/>
<sequence>MLNGPTQSYVVFFSWSLGLDRTAVPDCIWCSRTEKHEIQLVRIVSSRRV</sequence>
<dbReference type="AlphaFoldDB" id="A0A2N0NC05"/>
<evidence type="ECO:0000313" key="2">
    <source>
        <dbReference type="Proteomes" id="UP000232722"/>
    </source>
</evidence>
<accession>A0A2N0NC05</accession>
<name>A0A2N0NC05_9GLOM</name>